<dbReference type="AlphaFoldDB" id="D0N3Y9"/>
<dbReference type="RefSeq" id="XP_002998947.1">
    <property type="nucleotide sequence ID" value="XM_002998901.1"/>
</dbReference>
<dbReference type="EMBL" id="DS028124">
    <property type="protein sequence ID" value="EEY69093.1"/>
    <property type="molecule type" value="Genomic_DNA"/>
</dbReference>
<evidence type="ECO:0000313" key="1">
    <source>
        <dbReference type="EMBL" id="EEY69093.1"/>
    </source>
</evidence>
<dbReference type="HOGENOM" id="CLU_1771708_0_0_1"/>
<gene>
    <name evidence="1" type="ORF">PITG_05276</name>
</gene>
<dbReference type="Proteomes" id="UP000006643">
    <property type="component" value="Unassembled WGS sequence"/>
</dbReference>
<reference evidence="2" key="1">
    <citation type="journal article" date="2009" name="Nature">
        <title>Genome sequence and analysis of the Irish potato famine pathogen Phytophthora infestans.</title>
        <authorList>
            <consortium name="The Broad Institute Genome Sequencing Platform"/>
            <person name="Haas B.J."/>
            <person name="Kamoun S."/>
            <person name="Zody M.C."/>
            <person name="Jiang R.H."/>
            <person name="Handsaker R.E."/>
            <person name="Cano L.M."/>
            <person name="Grabherr M."/>
            <person name="Kodira C.D."/>
            <person name="Raffaele S."/>
            <person name="Torto-Alalibo T."/>
            <person name="Bozkurt T.O."/>
            <person name="Ah-Fong A.M."/>
            <person name="Alvarado L."/>
            <person name="Anderson V.L."/>
            <person name="Armstrong M.R."/>
            <person name="Avrova A."/>
            <person name="Baxter L."/>
            <person name="Beynon J."/>
            <person name="Boevink P.C."/>
            <person name="Bollmann S.R."/>
            <person name="Bos J.I."/>
            <person name="Bulone V."/>
            <person name="Cai G."/>
            <person name="Cakir C."/>
            <person name="Carrington J.C."/>
            <person name="Chawner M."/>
            <person name="Conti L."/>
            <person name="Costanzo S."/>
            <person name="Ewan R."/>
            <person name="Fahlgren N."/>
            <person name="Fischbach M.A."/>
            <person name="Fugelstad J."/>
            <person name="Gilroy E.M."/>
            <person name="Gnerre S."/>
            <person name="Green P.J."/>
            <person name="Grenville-Briggs L.J."/>
            <person name="Griffith J."/>
            <person name="Grunwald N.J."/>
            <person name="Horn K."/>
            <person name="Horner N.R."/>
            <person name="Hu C.H."/>
            <person name="Huitema E."/>
            <person name="Jeong D.H."/>
            <person name="Jones A.M."/>
            <person name="Jones J.D."/>
            <person name="Jones R.W."/>
            <person name="Karlsson E.K."/>
            <person name="Kunjeti S.G."/>
            <person name="Lamour K."/>
            <person name="Liu Z."/>
            <person name="Ma L."/>
            <person name="Maclean D."/>
            <person name="Chibucos M.C."/>
            <person name="McDonald H."/>
            <person name="McWalters J."/>
            <person name="Meijer H.J."/>
            <person name="Morgan W."/>
            <person name="Morris P.F."/>
            <person name="Munro C.A."/>
            <person name="O'Neill K."/>
            <person name="Ospina-Giraldo M."/>
            <person name="Pinzon A."/>
            <person name="Pritchard L."/>
            <person name="Ramsahoye B."/>
            <person name="Ren Q."/>
            <person name="Restrepo S."/>
            <person name="Roy S."/>
            <person name="Sadanandom A."/>
            <person name="Savidor A."/>
            <person name="Schornack S."/>
            <person name="Schwartz D.C."/>
            <person name="Schumann U.D."/>
            <person name="Schwessinger B."/>
            <person name="Seyer L."/>
            <person name="Sharpe T."/>
            <person name="Silvar C."/>
            <person name="Song J."/>
            <person name="Studholme D.J."/>
            <person name="Sykes S."/>
            <person name="Thines M."/>
            <person name="van de Vondervoort P.J."/>
            <person name="Phuntumart V."/>
            <person name="Wawra S."/>
            <person name="Weide R."/>
            <person name="Win J."/>
            <person name="Young C."/>
            <person name="Zhou S."/>
            <person name="Fry W."/>
            <person name="Meyers B.C."/>
            <person name="van West P."/>
            <person name="Ristaino J."/>
            <person name="Govers F."/>
            <person name="Birch P.R."/>
            <person name="Whisson S.C."/>
            <person name="Judelson H.S."/>
            <person name="Nusbaum C."/>
        </authorList>
    </citation>
    <scope>NUCLEOTIDE SEQUENCE [LARGE SCALE GENOMIC DNA]</scope>
    <source>
        <strain evidence="2">T30-4</strain>
    </source>
</reference>
<proteinExistence type="predicted"/>
<dbReference type="InParanoid" id="D0N3Y9"/>
<dbReference type="VEuPathDB" id="FungiDB:PITG_05276"/>
<organism evidence="1 2">
    <name type="scientific">Phytophthora infestans (strain T30-4)</name>
    <name type="common">Potato late blight agent</name>
    <dbReference type="NCBI Taxonomy" id="403677"/>
    <lineage>
        <taxon>Eukaryota</taxon>
        <taxon>Sar</taxon>
        <taxon>Stramenopiles</taxon>
        <taxon>Oomycota</taxon>
        <taxon>Peronosporomycetes</taxon>
        <taxon>Peronosporales</taxon>
        <taxon>Peronosporaceae</taxon>
        <taxon>Phytophthora</taxon>
    </lineage>
</organism>
<sequence>MTRIDSSILRSGLPSPALLFTSKVVQISIELRPVVSSVLDQCFELSTILCPLPLGNLVALPILTVPASTTDLARSLDHDRDHGRDHQLHHLSKSYMVALQRYGEERYRMFQKNLGRNQFFHVGCRKAISQRLVACCAKQVIQDTTIE</sequence>
<protein>
    <submittedName>
        <fullName evidence="1">Uncharacterized protein</fullName>
    </submittedName>
</protein>
<evidence type="ECO:0000313" key="2">
    <source>
        <dbReference type="Proteomes" id="UP000006643"/>
    </source>
</evidence>
<name>D0N3Y9_PHYIT</name>
<accession>D0N3Y9</accession>
<keyword evidence="2" id="KW-1185">Reference proteome</keyword>
<dbReference type="GeneID" id="9462903"/>
<dbReference type="KEGG" id="pif:PITG_05276"/>